<evidence type="ECO:0000256" key="4">
    <source>
        <dbReference type="ARBA" id="ARBA00022989"/>
    </source>
</evidence>
<feature type="region of interest" description="Disordered" evidence="9">
    <location>
        <begin position="150"/>
        <end position="170"/>
    </location>
</feature>
<dbReference type="Proteomes" id="UP000271974">
    <property type="component" value="Unassembled WGS sequence"/>
</dbReference>
<reference evidence="12 13" key="1">
    <citation type="submission" date="2019-01" db="EMBL/GenBank/DDBJ databases">
        <title>A draft genome assembly of the solar-powered sea slug Elysia chlorotica.</title>
        <authorList>
            <person name="Cai H."/>
            <person name="Li Q."/>
            <person name="Fang X."/>
            <person name="Li J."/>
            <person name="Curtis N.E."/>
            <person name="Altenburger A."/>
            <person name="Shibata T."/>
            <person name="Feng M."/>
            <person name="Maeda T."/>
            <person name="Schwartz J.A."/>
            <person name="Shigenobu S."/>
            <person name="Lundholm N."/>
            <person name="Nishiyama T."/>
            <person name="Yang H."/>
            <person name="Hasebe M."/>
            <person name="Li S."/>
            <person name="Pierce S.K."/>
            <person name="Wang J."/>
        </authorList>
    </citation>
    <scope>NUCLEOTIDE SEQUENCE [LARGE SCALE GENOMIC DNA]</scope>
    <source>
        <strain evidence="12">EC2010</strain>
        <tissue evidence="12">Whole organism of an adult</tissue>
    </source>
</reference>
<feature type="transmembrane region" description="Helical" evidence="10">
    <location>
        <begin position="119"/>
        <end position="139"/>
    </location>
</feature>
<keyword evidence="7" id="KW-0675">Receptor</keyword>
<dbReference type="PROSITE" id="PS50262">
    <property type="entry name" value="G_PROTEIN_RECEP_F1_2"/>
    <property type="match status" value="1"/>
</dbReference>
<evidence type="ECO:0000256" key="1">
    <source>
        <dbReference type="ARBA" id="ARBA00004651"/>
    </source>
</evidence>
<evidence type="ECO:0000256" key="5">
    <source>
        <dbReference type="ARBA" id="ARBA00023040"/>
    </source>
</evidence>
<sequence>MFVQDWPWNFDVLITALLFYWPAFTLYDFSAYLAVFLGVTRCACVALPLHFKSMFTKSRTVLIVIAIFVSTILLRIPVLTRHSIGIKLNPLTNQSYAYLRRHGGPMSVFVNDTLNRTSLPWIAFIIMVACVIILSVKLFESAKVRQPLGQDSAETDANGRQQRKNQHKMSAKESHVVQSVVLVCVIFILSQLPFLLYSTARLIYPEFDEGGTYVKLINPEDGNDNQSLPKLKKLWQI</sequence>
<evidence type="ECO:0000256" key="2">
    <source>
        <dbReference type="ARBA" id="ARBA00022475"/>
    </source>
</evidence>
<gene>
    <name evidence="12" type="ORF">EGW08_017062</name>
</gene>
<keyword evidence="13" id="KW-1185">Reference proteome</keyword>
<keyword evidence="6 10" id="KW-0472">Membrane</keyword>
<evidence type="ECO:0000313" key="12">
    <source>
        <dbReference type="EMBL" id="RUS75181.1"/>
    </source>
</evidence>
<keyword evidence="8" id="KW-0807">Transducer</keyword>
<keyword evidence="5" id="KW-0297">G-protein coupled receptor</keyword>
<organism evidence="12 13">
    <name type="scientific">Elysia chlorotica</name>
    <name type="common">Eastern emerald elysia</name>
    <name type="synonym">Sea slug</name>
    <dbReference type="NCBI Taxonomy" id="188477"/>
    <lineage>
        <taxon>Eukaryota</taxon>
        <taxon>Metazoa</taxon>
        <taxon>Spiralia</taxon>
        <taxon>Lophotrochozoa</taxon>
        <taxon>Mollusca</taxon>
        <taxon>Gastropoda</taxon>
        <taxon>Heterobranchia</taxon>
        <taxon>Euthyneura</taxon>
        <taxon>Panpulmonata</taxon>
        <taxon>Sacoglossa</taxon>
        <taxon>Placobranchoidea</taxon>
        <taxon>Plakobranchidae</taxon>
        <taxon>Elysia</taxon>
    </lineage>
</organism>
<feature type="transmembrane region" description="Helical" evidence="10">
    <location>
        <begin position="61"/>
        <end position="80"/>
    </location>
</feature>
<dbReference type="AlphaFoldDB" id="A0A3S1B9B7"/>
<evidence type="ECO:0000259" key="11">
    <source>
        <dbReference type="PROSITE" id="PS50262"/>
    </source>
</evidence>
<protein>
    <recommendedName>
        <fullName evidence="11">G-protein coupled receptors family 1 profile domain-containing protein</fullName>
    </recommendedName>
</protein>
<dbReference type="SUPFAM" id="SSF81321">
    <property type="entry name" value="Family A G protein-coupled receptor-like"/>
    <property type="match status" value="1"/>
</dbReference>
<dbReference type="GO" id="GO:0005886">
    <property type="term" value="C:plasma membrane"/>
    <property type="evidence" value="ECO:0007669"/>
    <property type="project" value="UniProtKB-SubCell"/>
</dbReference>
<evidence type="ECO:0000256" key="7">
    <source>
        <dbReference type="ARBA" id="ARBA00023170"/>
    </source>
</evidence>
<evidence type="ECO:0000256" key="8">
    <source>
        <dbReference type="ARBA" id="ARBA00023224"/>
    </source>
</evidence>
<evidence type="ECO:0000256" key="3">
    <source>
        <dbReference type="ARBA" id="ARBA00022692"/>
    </source>
</evidence>
<feature type="transmembrane region" description="Helical" evidence="10">
    <location>
        <begin position="176"/>
        <end position="197"/>
    </location>
</feature>
<evidence type="ECO:0000256" key="9">
    <source>
        <dbReference type="SAM" id="MobiDB-lite"/>
    </source>
</evidence>
<dbReference type="GO" id="GO:0008528">
    <property type="term" value="F:G protein-coupled peptide receptor activity"/>
    <property type="evidence" value="ECO:0007669"/>
    <property type="project" value="TreeGrafter"/>
</dbReference>
<evidence type="ECO:0000256" key="10">
    <source>
        <dbReference type="SAM" id="Phobius"/>
    </source>
</evidence>
<dbReference type="Gene3D" id="1.20.1070.10">
    <property type="entry name" value="Rhodopsin 7-helix transmembrane proteins"/>
    <property type="match status" value="1"/>
</dbReference>
<keyword evidence="2" id="KW-1003">Cell membrane</keyword>
<dbReference type="PANTHER" id="PTHR24230">
    <property type="entry name" value="G-PROTEIN COUPLED RECEPTOR"/>
    <property type="match status" value="1"/>
</dbReference>
<comment type="caution">
    <text evidence="12">The sequence shown here is derived from an EMBL/GenBank/DDBJ whole genome shotgun (WGS) entry which is preliminary data.</text>
</comment>
<dbReference type="EMBL" id="RQTK01000765">
    <property type="protein sequence ID" value="RUS75181.1"/>
    <property type="molecule type" value="Genomic_DNA"/>
</dbReference>
<feature type="domain" description="G-protein coupled receptors family 1 profile" evidence="11">
    <location>
        <begin position="1"/>
        <end position="197"/>
    </location>
</feature>
<accession>A0A3S1B9B7</accession>
<evidence type="ECO:0000256" key="6">
    <source>
        <dbReference type="ARBA" id="ARBA00023136"/>
    </source>
</evidence>
<keyword evidence="3 10" id="KW-0812">Transmembrane</keyword>
<dbReference type="InterPro" id="IPR017452">
    <property type="entry name" value="GPCR_Rhodpsn_7TM"/>
</dbReference>
<dbReference type="GO" id="GO:0007218">
    <property type="term" value="P:neuropeptide signaling pathway"/>
    <property type="evidence" value="ECO:0007669"/>
    <property type="project" value="TreeGrafter"/>
</dbReference>
<comment type="subcellular location">
    <subcellularLocation>
        <location evidence="1">Cell membrane</location>
        <topology evidence="1">Multi-pass membrane protein</topology>
    </subcellularLocation>
</comment>
<evidence type="ECO:0000313" key="13">
    <source>
        <dbReference type="Proteomes" id="UP000271974"/>
    </source>
</evidence>
<name>A0A3S1B9B7_ELYCH</name>
<keyword evidence="4 10" id="KW-1133">Transmembrane helix</keyword>
<dbReference type="OrthoDB" id="6148240at2759"/>
<proteinExistence type="predicted"/>